<dbReference type="Proteomes" id="UP000265619">
    <property type="component" value="Unassembled WGS sequence"/>
</dbReference>
<organism evidence="1 2">
    <name type="scientific">Acidovorax cavernicola</name>
    <dbReference type="NCBI Taxonomy" id="1675792"/>
    <lineage>
        <taxon>Bacteria</taxon>
        <taxon>Pseudomonadati</taxon>
        <taxon>Pseudomonadota</taxon>
        <taxon>Betaproteobacteria</taxon>
        <taxon>Burkholderiales</taxon>
        <taxon>Comamonadaceae</taxon>
        <taxon>Acidovorax</taxon>
    </lineage>
</organism>
<protein>
    <submittedName>
        <fullName evidence="1">Uncharacterized protein</fullName>
    </submittedName>
</protein>
<comment type="caution">
    <text evidence="1">The sequence shown here is derived from an EMBL/GenBank/DDBJ whole genome shotgun (WGS) entry which is preliminary data.</text>
</comment>
<proteinExistence type="predicted"/>
<name>A0A9X8GVB7_9BURK</name>
<dbReference type="RefSeq" id="WP_119554402.1">
    <property type="nucleotide sequence ID" value="NZ_QXMN01000017.1"/>
</dbReference>
<dbReference type="EMBL" id="QXMN01000017">
    <property type="protein sequence ID" value="RIX79119.1"/>
    <property type="molecule type" value="Genomic_DNA"/>
</dbReference>
<keyword evidence="2" id="KW-1185">Reference proteome</keyword>
<dbReference type="OrthoDB" id="8807675at2"/>
<gene>
    <name evidence="1" type="ORF">D3H34_15375</name>
</gene>
<reference evidence="1 2" key="1">
    <citation type="submission" date="2018-09" db="EMBL/GenBank/DDBJ databases">
        <title>Acidovorax cavernicola nov. sp. isolated from Gruta de las Maravillas (Aracena, Spain).</title>
        <authorList>
            <person name="Jurado V."/>
            <person name="Gutierrez-Patricio S."/>
            <person name="Gonzalez-Pimentel J.L."/>
            <person name="Miller A.Z."/>
            <person name="Laiz L."/>
            <person name="Saiz-Jimenez C."/>
        </authorList>
    </citation>
    <scope>NUCLEOTIDE SEQUENCE [LARGE SCALE GENOMIC DNA]</scope>
    <source>
        <strain evidence="1 2">1011MAR4D40.2</strain>
    </source>
</reference>
<sequence length="255" mass="26767">MAEAEAQAILGAGAVQLNVYDPATQAYLGWGDELGADKFELTPDSEVKEKTSKKHLNYGQAIASVPLAKPTKIAITISAADKTAMAMQFQGVLASYSQAAGSIAGTVNAKLDKWVALLKRNVVEAGLTFTGATAGLLTKDTDYVVNYATGEVKFLSTGEAAANEVITVAGTANAVSGTRIRGGTQVQVRAQARFVGVNLVDSRPMRAEVWEASLRSTQGFDFLADDFNGIQLEGTCVIPAGKAEPYIVDFDDAPA</sequence>
<dbReference type="AlphaFoldDB" id="A0A9X8GVB7"/>
<evidence type="ECO:0000313" key="2">
    <source>
        <dbReference type="Proteomes" id="UP000265619"/>
    </source>
</evidence>
<evidence type="ECO:0000313" key="1">
    <source>
        <dbReference type="EMBL" id="RIX79119.1"/>
    </source>
</evidence>
<accession>A0A9X8GVB7</accession>